<proteinExistence type="predicted"/>
<comment type="caution">
    <text evidence="1">The sequence shown here is derived from an EMBL/GenBank/DDBJ whole genome shotgun (WGS) entry which is preliminary data.</text>
</comment>
<reference evidence="1" key="1">
    <citation type="submission" date="2022-05" db="EMBL/GenBank/DDBJ databases">
        <title>Expanded diversity of anoxic marine methylotrophy in a Black Sea sulfate reducing microorganism.</title>
        <authorList>
            <person name="Fischer P.Q."/>
            <person name="Stams A.J.M."/>
            <person name="Villanueva L."/>
            <person name="Sousa D.Z."/>
        </authorList>
    </citation>
    <scope>NUCLEOTIDE SEQUENCE</scope>
    <source>
        <strain evidence="1">P130</strain>
    </source>
</reference>
<evidence type="ECO:0000313" key="2">
    <source>
        <dbReference type="Proteomes" id="UP001176021"/>
    </source>
</evidence>
<accession>A0ABT8QMV8</accession>
<evidence type="ECO:0000313" key="1">
    <source>
        <dbReference type="EMBL" id="MDO0821954.1"/>
    </source>
</evidence>
<gene>
    <name evidence="1" type="ORF">M8H41_03645</name>
</gene>
<dbReference type="Proteomes" id="UP001176021">
    <property type="component" value="Unassembled WGS sequence"/>
</dbReference>
<dbReference type="RefSeq" id="WP_301998183.1">
    <property type="nucleotide sequence ID" value="NZ_JAMJEV010000003.1"/>
</dbReference>
<protein>
    <submittedName>
        <fullName evidence="1">Uncharacterized protein</fullName>
    </submittedName>
</protein>
<keyword evidence="2" id="KW-1185">Reference proteome</keyword>
<name>A0ABT8QMV8_9FIRM</name>
<sequence length="75" mass="8088">MRLTSRVNTTVSGYPLTMPETCHSGVACYAINPAKPGGVRTDMFIVYGLVTREAKGLGFVGREAIVRCKIIVLSL</sequence>
<organism evidence="1 2">
    <name type="scientific">Desulfosporosinus nitroreducens</name>
    <dbReference type="NCBI Taxonomy" id="2018668"/>
    <lineage>
        <taxon>Bacteria</taxon>
        <taxon>Bacillati</taxon>
        <taxon>Bacillota</taxon>
        <taxon>Clostridia</taxon>
        <taxon>Eubacteriales</taxon>
        <taxon>Desulfitobacteriaceae</taxon>
        <taxon>Desulfosporosinus</taxon>
    </lineage>
</organism>
<dbReference type="EMBL" id="JAMJEV010000003">
    <property type="protein sequence ID" value="MDO0821954.1"/>
    <property type="molecule type" value="Genomic_DNA"/>
</dbReference>